<evidence type="ECO:0000313" key="2">
    <source>
        <dbReference type="EMBL" id="MDC8757557.1"/>
    </source>
</evidence>
<evidence type="ECO:0000313" key="3">
    <source>
        <dbReference type="Proteomes" id="UP001221208"/>
    </source>
</evidence>
<feature type="chain" id="PRO_5047294993" evidence="1">
    <location>
        <begin position="32"/>
        <end position="185"/>
    </location>
</feature>
<dbReference type="EMBL" id="JAQQXR010000002">
    <property type="protein sequence ID" value="MDC8757557.1"/>
    <property type="molecule type" value="Genomic_DNA"/>
</dbReference>
<comment type="caution">
    <text evidence="2">The sequence shown here is derived from an EMBL/GenBank/DDBJ whole genome shotgun (WGS) entry which is preliminary data.</text>
</comment>
<dbReference type="Proteomes" id="UP001221208">
    <property type="component" value="Unassembled WGS sequence"/>
</dbReference>
<sequence>MSTTATPFRRPPFLIAAAFALCQISAPFALAADPALPAPQQVFTGGKPAELEAVMLAARRYAAFWNSGDAALARQALAPEFTDRTLPAGRAQGLAGPLQASLAFRGAVPDLKVEITDLVAAGDRVTLRLHFSGHFTGRFGEVQGKGQTIEFQAFDMYRVADGRITDNWHLEDNLTLLRQMGIVQQ</sequence>
<dbReference type="PANTHER" id="PTHR38436">
    <property type="entry name" value="POLYKETIDE CYCLASE SNOAL-LIKE DOMAIN"/>
    <property type="match status" value="1"/>
</dbReference>
<dbReference type="Gene3D" id="3.10.450.50">
    <property type="match status" value="1"/>
</dbReference>
<organism evidence="2 3">
    <name type="scientific">Janthinobacterium fluminis</name>
    <dbReference type="NCBI Taxonomy" id="2987524"/>
    <lineage>
        <taxon>Bacteria</taxon>
        <taxon>Pseudomonadati</taxon>
        <taxon>Pseudomonadota</taxon>
        <taxon>Betaproteobacteria</taxon>
        <taxon>Burkholderiales</taxon>
        <taxon>Oxalobacteraceae</taxon>
        <taxon>Janthinobacterium</taxon>
    </lineage>
</organism>
<protein>
    <submittedName>
        <fullName evidence="2">Ester cyclase</fullName>
    </submittedName>
</protein>
<reference evidence="2 3" key="1">
    <citation type="submission" date="2022-10" db="EMBL/GenBank/DDBJ databases">
        <title>Janthinobacterium sp. hw3 Genome sequencing.</title>
        <authorList>
            <person name="Park S."/>
        </authorList>
    </citation>
    <scope>NUCLEOTIDE SEQUENCE [LARGE SCALE GENOMIC DNA]</scope>
    <source>
        <strain evidence="3">hw3</strain>
    </source>
</reference>
<name>A0ABT5K1B7_9BURK</name>
<keyword evidence="1" id="KW-0732">Signal</keyword>
<dbReference type="InterPro" id="IPR009959">
    <property type="entry name" value="Cyclase_SnoaL-like"/>
</dbReference>
<dbReference type="PANTHER" id="PTHR38436:SF1">
    <property type="entry name" value="ESTER CYCLASE"/>
    <property type="match status" value="1"/>
</dbReference>
<feature type="signal peptide" evidence="1">
    <location>
        <begin position="1"/>
        <end position="31"/>
    </location>
</feature>
<accession>A0ABT5K1B7</accession>
<dbReference type="Pfam" id="PF07366">
    <property type="entry name" value="SnoaL"/>
    <property type="match status" value="1"/>
</dbReference>
<proteinExistence type="predicted"/>
<keyword evidence="3" id="KW-1185">Reference proteome</keyword>
<evidence type="ECO:0000256" key="1">
    <source>
        <dbReference type="SAM" id="SignalP"/>
    </source>
</evidence>
<gene>
    <name evidence="2" type="ORF">OIK44_08160</name>
</gene>
<dbReference type="InterPro" id="IPR032710">
    <property type="entry name" value="NTF2-like_dom_sf"/>
</dbReference>
<dbReference type="RefSeq" id="WP_273670229.1">
    <property type="nucleotide sequence ID" value="NZ_JAQQXR010000002.1"/>
</dbReference>
<dbReference type="SUPFAM" id="SSF54427">
    <property type="entry name" value="NTF2-like"/>
    <property type="match status" value="1"/>
</dbReference>